<name>A0A380WRU7_AMIAI</name>
<evidence type="ECO:0000256" key="1">
    <source>
        <dbReference type="SAM" id="Phobius"/>
    </source>
</evidence>
<sequence length="124" mass="12715">MIDGAADYLAGVLIIVGALFALVASVGLLRLPDVYTRMHAASKAGTVGSCMMLIALAVHIGEPATALRALAGVVFFLLTAPISAHLLAKAAYSAGYRMWQGAVTDDLAETAAVAKKNRSIGTEG</sequence>
<dbReference type="EMBL" id="UFSM01000001">
    <property type="protein sequence ID" value="SUU91072.1"/>
    <property type="molecule type" value="Genomic_DNA"/>
</dbReference>
<keyword evidence="1" id="KW-0812">Transmembrane</keyword>
<accession>A0A380WRU7</accession>
<dbReference type="AlphaFoldDB" id="A0A380WRU7"/>
<keyword evidence="1" id="KW-1133">Transmembrane helix</keyword>
<protein>
    <submittedName>
        <fullName evidence="2">Multiple resistance and pH homeostasis protein G</fullName>
    </submittedName>
</protein>
<dbReference type="OrthoDB" id="4427992at2"/>
<organism evidence="2 3">
    <name type="scientific">Aminobacter aminovorans</name>
    <name type="common">Chelatobacter heintzii</name>
    <dbReference type="NCBI Taxonomy" id="83263"/>
    <lineage>
        <taxon>Bacteria</taxon>
        <taxon>Pseudomonadati</taxon>
        <taxon>Pseudomonadota</taxon>
        <taxon>Alphaproteobacteria</taxon>
        <taxon>Hyphomicrobiales</taxon>
        <taxon>Phyllobacteriaceae</taxon>
        <taxon>Aminobacter</taxon>
    </lineage>
</organism>
<gene>
    <name evidence="2" type="primary">mrpG_1</name>
    <name evidence="2" type="ORF">NCTC10684_04333</name>
</gene>
<feature type="transmembrane region" description="Helical" evidence="1">
    <location>
        <begin position="6"/>
        <end position="29"/>
    </location>
</feature>
<dbReference type="Proteomes" id="UP000254701">
    <property type="component" value="Unassembled WGS sequence"/>
</dbReference>
<dbReference type="NCBIfam" id="NF009314">
    <property type="entry name" value="PRK12674.1-2"/>
    <property type="match status" value="1"/>
</dbReference>
<evidence type="ECO:0000313" key="2">
    <source>
        <dbReference type="EMBL" id="SUU91072.1"/>
    </source>
</evidence>
<proteinExistence type="predicted"/>
<dbReference type="PANTHER" id="PTHR34703">
    <property type="entry name" value="ANTIPORTER SUBUNIT MNHG2-RELATED"/>
    <property type="match status" value="1"/>
</dbReference>
<feature type="transmembrane region" description="Helical" evidence="1">
    <location>
        <begin position="66"/>
        <end position="88"/>
    </location>
</feature>
<keyword evidence="1" id="KW-0472">Membrane</keyword>
<dbReference type="NCBIfam" id="TIGR01300">
    <property type="entry name" value="CPA3_mnhG_phaG"/>
    <property type="match status" value="1"/>
</dbReference>
<dbReference type="RefSeq" id="WP_115732998.1">
    <property type="nucleotide sequence ID" value="NZ_BAAAVY010000037.1"/>
</dbReference>
<dbReference type="PANTHER" id="PTHR34703:SF1">
    <property type="entry name" value="ANTIPORTER SUBUNIT MNHG2-RELATED"/>
    <property type="match status" value="1"/>
</dbReference>
<dbReference type="InterPro" id="IPR005133">
    <property type="entry name" value="PhaG_MnhG_YufB"/>
</dbReference>
<dbReference type="GO" id="GO:0015385">
    <property type="term" value="F:sodium:proton antiporter activity"/>
    <property type="evidence" value="ECO:0007669"/>
    <property type="project" value="TreeGrafter"/>
</dbReference>
<feature type="transmembrane region" description="Helical" evidence="1">
    <location>
        <begin position="41"/>
        <end position="60"/>
    </location>
</feature>
<evidence type="ECO:0000313" key="3">
    <source>
        <dbReference type="Proteomes" id="UP000254701"/>
    </source>
</evidence>
<reference evidence="2 3" key="1">
    <citation type="submission" date="2018-06" db="EMBL/GenBank/DDBJ databases">
        <authorList>
            <consortium name="Pathogen Informatics"/>
            <person name="Doyle S."/>
        </authorList>
    </citation>
    <scope>NUCLEOTIDE SEQUENCE [LARGE SCALE GENOMIC DNA]</scope>
    <source>
        <strain evidence="2 3">NCTC10684</strain>
    </source>
</reference>
<dbReference type="Pfam" id="PF03334">
    <property type="entry name" value="PhaG_MnhG_YufB"/>
    <property type="match status" value="1"/>
</dbReference>